<keyword evidence="3" id="KW-1185">Reference proteome</keyword>
<evidence type="ECO:0000313" key="2">
    <source>
        <dbReference type="EMBL" id="MCC2165540.1"/>
    </source>
</evidence>
<comment type="caution">
    <text evidence="2">The sequence shown here is derived from an EMBL/GenBank/DDBJ whole genome shotgun (WGS) entry which is preliminary data.</text>
</comment>
<name>A0AAE3DIX5_9FIRM</name>
<feature type="region of interest" description="Disordered" evidence="1">
    <location>
        <begin position="345"/>
        <end position="365"/>
    </location>
</feature>
<dbReference type="AlphaFoldDB" id="A0AAE3DIX5"/>
<sequence length="485" mass="53502">EKAAEKDVTVGLYYYTEDGKTVWQGYQHVTAVEGSVVTLTADDLENDTVTVDGVEYTVDAENPKYVDCKVEYAENINEVRWYVPVKLVEEDVTIEKSIVTVKVHGEGIADGADVDSTIDYDDPDTWCILPKVAVKEGWKFAGWKVSTTGETIETNDEYKLTFEKVSNDREVIDGVGYVTYEAIVKQDSLTPEPDPVDPNPGELKKVTVVYYDADGNKITFEVIGVDKDATSLTAGMLNIPDGYELVEDQDYAIENGVVAIKLQEKATPVEMADATLIISYQYRGSEIKTQTETKNGVKGQIAEFLVDEITLEVPDNYNVQSRFENTKVAYGDKATVVVVLTKASSGGGSGSSGGSGNGSGRSTAISASGTIKGGQWILDHGTASESLDWWYSYTDNSYAKSGWYSLVWQGKTDWYYFTDNGYLVSGWFENNGNKYYLHTEHDGTFGRMYTGWNKVGDQWYYFSEDAANLGALVEGAEVPAELLNQ</sequence>
<accession>A0AAE3DIX5</accession>
<dbReference type="Gene3D" id="2.10.270.10">
    <property type="entry name" value="Cholin Binding"/>
    <property type="match status" value="1"/>
</dbReference>
<proteinExistence type="predicted"/>
<gene>
    <name evidence="2" type="ORF">LKD32_11775</name>
</gene>
<evidence type="ECO:0000313" key="3">
    <source>
        <dbReference type="Proteomes" id="UP001198962"/>
    </source>
</evidence>
<dbReference type="Proteomes" id="UP001198962">
    <property type="component" value="Unassembled WGS sequence"/>
</dbReference>
<dbReference type="SUPFAM" id="SSF69360">
    <property type="entry name" value="Cell wall binding repeat"/>
    <property type="match status" value="1"/>
</dbReference>
<evidence type="ECO:0000256" key="1">
    <source>
        <dbReference type="SAM" id="MobiDB-lite"/>
    </source>
</evidence>
<feature type="compositionally biased region" description="Gly residues" evidence="1">
    <location>
        <begin position="345"/>
        <end position="359"/>
    </location>
</feature>
<protein>
    <submittedName>
        <fullName evidence="2">Uncharacterized protein</fullName>
    </submittedName>
</protein>
<feature type="non-terminal residue" evidence="2">
    <location>
        <position position="1"/>
    </location>
</feature>
<organism evidence="2 3">
    <name type="scientific">Brotaphodocola catenula</name>
    <dbReference type="NCBI Taxonomy" id="2885361"/>
    <lineage>
        <taxon>Bacteria</taxon>
        <taxon>Bacillati</taxon>
        <taxon>Bacillota</taxon>
        <taxon>Clostridia</taxon>
        <taxon>Lachnospirales</taxon>
        <taxon>Lachnospiraceae</taxon>
        <taxon>Brotaphodocola</taxon>
    </lineage>
</organism>
<reference evidence="2" key="1">
    <citation type="submission" date="2021-10" db="EMBL/GenBank/DDBJ databases">
        <title>Anaerobic single-cell dispensing facilitates the cultivation of human gut bacteria.</title>
        <authorList>
            <person name="Afrizal A."/>
        </authorList>
    </citation>
    <scope>NUCLEOTIDE SEQUENCE</scope>
    <source>
        <strain evidence="2">CLA-AA-H274</strain>
    </source>
</reference>
<dbReference type="EMBL" id="JAJEPU010000039">
    <property type="protein sequence ID" value="MCC2165540.1"/>
    <property type="molecule type" value="Genomic_DNA"/>
</dbReference>